<feature type="domain" description="Flagellin N-terminal" evidence="5">
    <location>
        <begin position="7"/>
        <end position="141"/>
    </location>
</feature>
<dbReference type="Pfam" id="PF00669">
    <property type="entry name" value="Flagellin_N"/>
    <property type="match status" value="1"/>
</dbReference>
<comment type="caution">
    <text evidence="7">The sequence shown here is derived from an EMBL/GenBank/DDBJ whole genome shotgun (WGS) entry which is preliminary data.</text>
</comment>
<evidence type="ECO:0000259" key="6">
    <source>
        <dbReference type="Pfam" id="PF00700"/>
    </source>
</evidence>
<reference evidence="7 8" key="1">
    <citation type="submission" date="2022-10" db="EMBL/GenBank/DDBJ databases">
        <title>Janthinobacterium sp. hw3 Genome sequencing.</title>
        <authorList>
            <person name="Park S."/>
        </authorList>
    </citation>
    <scope>NUCLEOTIDE SEQUENCE [LARGE SCALE GENOMIC DNA]</scope>
    <source>
        <strain evidence="8">hw3</strain>
    </source>
</reference>
<accession>A0ABT5JUT1</accession>
<dbReference type="InterPro" id="IPR013384">
    <property type="entry name" value="Flagell_FlgL"/>
</dbReference>
<dbReference type="NCBIfam" id="TIGR02550">
    <property type="entry name" value="flagell_flgL"/>
    <property type="match status" value="1"/>
</dbReference>
<dbReference type="InterPro" id="IPR001029">
    <property type="entry name" value="Flagellin_N"/>
</dbReference>
<keyword evidence="7" id="KW-0969">Cilium</keyword>
<sequence length="298" mass="32105">MRVATSQFQTLINTSIQTNQERISYLTQQMASGMRIQLPSDDPISSVRVSRLTREQSIVEQYIDNIASVKTRLMKNETSLSSIVGDFGEIRDMLVWAANGTNAPADLNAMTTSLTAYRDSIFYTANLKDQEGRFMFSGTATNTAPLVLAAGTYTYAGNTDTQTVVVGNGVNQAANVDVSGLETSLNKLTLAINALTAPGVNPNDPAVRALVIDAMNGTDTAMDNMSSKIATFGGAQNILTTLQNNHENVSLSNKIARSDIQKADMAEGMTELNGYQLALQATYKAYAKIGNMSLFDVI</sequence>
<evidence type="ECO:0000256" key="4">
    <source>
        <dbReference type="ARBA" id="ARBA00023143"/>
    </source>
</evidence>
<keyword evidence="7" id="KW-0282">Flagellum</keyword>
<protein>
    <submittedName>
        <fullName evidence="7">Flagellar hook-associated protein FlgL</fullName>
    </submittedName>
</protein>
<dbReference type="SUPFAM" id="SSF64518">
    <property type="entry name" value="Phase 1 flagellin"/>
    <property type="match status" value="1"/>
</dbReference>
<proteinExistence type="inferred from homology"/>
<dbReference type="Pfam" id="PF00700">
    <property type="entry name" value="Flagellin_C"/>
    <property type="match status" value="1"/>
</dbReference>
<dbReference type="PANTHER" id="PTHR42792:SF1">
    <property type="entry name" value="FLAGELLAR HOOK-ASSOCIATED PROTEIN 3"/>
    <property type="match status" value="1"/>
</dbReference>
<comment type="similarity">
    <text evidence="3">Belongs to the bacterial flagellin family.</text>
</comment>
<feature type="domain" description="Flagellin C-terminal" evidence="6">
    <location>
        <begin position="216"/>
        <end position="294"/>
    </location>
</feature>
<dbReference type="InterPro" id="IPR046358">
    <property type="entry name" value="Flagellin_C"/>
</dbReference>
<gene>
    <name evidence="7" type="primary">flgL</name>
    <name evidence="7" type="ORF">OIK44_02595</name>
</gene>
<comment type="subcellular location">
    <subcellularLocation>
        <location evidence="1">Bacterial flagellum</location>
    </subcellularLocation>
    <subcellularLocation>
        <location evidence="2">Secreted</location>
    </subcellularLocation>
</comment>
<dbReference type="InterPro" id="IPR001492">
    <property type="entry name" value="Flagellin"/>
</dbReference>
<dbReference type="RefSeq" id="WP_273669107.1">
    <property type="nucleotide sequence ID" value="NZ_JAQQXR010000001.1"/>
</dbReference>
<dbReference type="PANTHER" id="PTHR42792">
    <property type="entry name" value="FLAGELLIN"/>
    <property type="match status" value="1"/>
</dbReference>
<dbReference type="Proteomes" id="UP001221208">
    <property type="component" value="Unassembled WGS sequence"/>
</dbReference>
<evidence type="ECO:0000256" key="2">
    <source>
        <dbReference type="ARBA" id="ARBA00004613"/>
    </source>
</evidence>
<evidence type="ECO:0000259" key="5">
    <source>
        <dbReference type="Pfam" id="PF00669"/>
    </source>
</evidence>
<evidence type="ECO:0000313" key="8">
    <source>
        <dbReference type="Proteomes" id="UP001221208"/>
    </source>
</evidence>
<evidence type="ECO:0000313" key="7">
    <source>
        <dbReference type="EMBL" id="MDC8756474.1"/>
    </source>
</evidence>
<keyword evidence="7" id="KW-0966">Cell projection</keyword>
<evidence type="ECO:0000256" key="3">
    <source>
        <dbReference type="ARBA" id="ARBA00005709"/>
    </source>
</evidence>
<dbReference type="Gene3D" id="1.20.1330.10">
    <property type="entry name" value="f41 fragment of flagellin, N-terminal domain"/>
    <property type="match status" value="1"/>
</dbReference>
<dbReference type="EMBL" id="JAQQXR010000001">
    <property type="protein sequence ID" value="MDC8756474.1"/>
    <property type="molecule type" value="Genomic_DNA"/>
</dbReference>
<organism evidence="7 8">
    <name type="scientific">Janthinobacterium fluminis</name>
    <dbReference type="NCBI Taxonomy" id="2987524"/>
    <lineage>
        <taxon>Bacteria</taxon>
        <taxon>Pseudomonadati</taxon>
        <taxon>Pseudomonadota</taxon>
        <taxon>Betaproteobacteria</taxon>
        <taxon>Burkholderiales</taxon>
        <taxon>Oxalobacteraceae</taxon>
        <taxon>Janthinobacterium</taxon>
    </lineage>
</organism>
<keyword evidence="4" id="KW-0975">Bacterial flagellum</keyword>
<name>A0ABT5JUT1_9BURK</name>
<keyword evidence="8" id="KW-1185">Reference proteome</keyword>
<evidence type="ECO:0000256" key="1">
    <source>
        <dbReference type="ARBA" id="ARBA00004365"/>
    </source>
</evidence>